<feature type="transmembrane region" description="Helical" evidence="5">
    <location>
        <begin position="119"/>
        <end position="138"/>
    </location>
</feature>
<dbReference type="RefSeq" id="WP_215503044.1">
    <property type="nucleotide sequence ID" value="NZ_CP076361.1"/>
</dbReference>
<dbReference type="GO" id="GO:0005886">
    <property type="term" value="C:plasma membrane"/>
    <property type="evidence" value="ECO:0007669"/>
    <property type="project" value="TreeGrafter"/>
</dbReference>
<evidence type="ECO:0000313" key="7">
    <source>
        <dbReference type="Proteomes" id="UP000679352"/>
    </source>
</evidence>
<evidence type="ECO:0000256" key="2">
    <source>
        <dbReference type="ARBA" id="ARBA00022692"/>
    </source>
</evidence>
<dbReference type="Pfam" id="PF00939">
    <property type="entry name" value="Na_sulph_symp"/>
    <property type="match status" value="1"/>
</dbReference>
<dbReference type="PANTHER" id="PTHR10283:SF92">
    <property type="entry name" value="LOW-AFFINITY PHOSPHATE TRANSPORTER PHO91"/>
    <property type="match status" value="1"/>
</dbReference>
<feature type="transmembrane region" description="Helical" evidence="5">
    <location>
        <begin position="357"/>
        <end position="382"/>
    </location>
</feature>
<keyword evidence="7" id="KW-1185">Reference proteome</keyword>
<keyword evidence="2 5" id="KW-0812">Transmembrane</keyword>
<feature type="transmembrane region" description="Helical" evidence="5">
    <location>
        <begin position="402"/>
        <end position="423"/>
    </location>
</feature>
<accession>A0A975P8A3</accession>
<reference evidence="6" key="1">
    <citation type="submission" date="2021-06" db="EMBL/GenBank/DDBJ databases">
        <title>Direct submission.</title>
        <authorList>
            <person name="Lee C.-S."/>
            <person name="Jin L."/>
        </authorList>
    </citation>
    <scope>NUCLEOTIDE SEQUENCE</scope>
    <source>
        <strain evidence="6">Con5</strain>
    </source>
</reference>
<evidence type="ECO:0000256" key="1">
    <source>
        <dbReference type="ARBA" id="ARBA00004141"/>
    </source>
</evidence>
<dbReference type="PANTHER" id="PTHR10283">
    <property type="entry name" value="SOLUTE CARRIER FAMILY 13 MEMBER"/>
    <property type="match status" value="1"/>
</dbReference>
<feature type="transmembrane region" description="Helical" evidence="5">
    <location>
        <begin position="316"/>
        <end position="336"/>
    </location>
</feature>
<evidence type="ECO:0000313" key="6">
    <source>
        <dbReference type="EMBL" id="QWK90853.1"/>
    </source>
</evidence>
<feature type="transmembrane region" description="Helical" evidence="5">
    <location>
        <begin position="435"/>
        <end position="458"/>
    </location>
</feature>
<gene>
    <name evidence="6" type="ORF">KM031_02780</name>
</gene>
<feature type="transmembrane region" description="Helical" evidence="5">
    <location>
        <begin position="288"/>
        <end position="310"/>
    </location>
</feature>
<evidence type="ECO:0000256" key="5">
    <source>
        <dbReference type="SAM" id="Phobius"/>
    </source>
</evidence>
<dbReference type="GO" id="GO:0005315">
    <property type="term" value="F:phosphate transmembrane transporter activity"/>
    <property type="evidence" value="ECO:0007669"/>
    <property type="project" value="TreeGrafter"/>
</dbReference>
<feature type="transmembrane region" description="Helical" evidence="5">
    <location>
        <begin position="76"/>
        <end position="99"/>
    </location>
</feature>
<protein>
    <submittedName>
        <fullName evidence="6">Anion permease</fullName>
    </submittedName>
</protein>
<name>A0A975P8A3_9RHOB</name>
<proteinExistence type="predicted"/>
<dbReference type="KEGG" id="gfu:KM031_02780"/>
<keyword evidence="3 5" id="KW-1133">Transmembrane helix</keyword>
<feature type="transmembrane region" description="Helical" evidence="5">
    <location>
        <begin position="215"/>
        <end position="237"/>
    </location>
</feature>
<sequence>MTATFGWMQISMAAVIAAAVGLALLPVSGLAAGQGAVFAVVLLTLVLWTTGAVLPYLASLIFFALTLIFGLATPDLVFAGFASAAVWLIVSGFVIGAAISASGLGTRLADLMAPLLRGSYAQMLGGLMLAAMALGFLMPSSVGRAVVLVPIGMALADRCGFGKGSNGRIGIAVVLALGCNLPSFAILPANIPNMILSGAAETIHHVSFGYTDYLLLHYPVLGILKAALVVALVLRLFPDRIAQGGQAPDPAPRGAGASTAVQLRVAAVLLVTLVLWMTDALHGINPAWIGLATAVILLLPRIGVVAPASFKTSVDFGLLLFVAGALALGALVNQSGLGAQIGRAMQQVLPLEPGRDVLNFLSLSLMSVVTGLIATVPGVPAVLTPLAPDLATQSGLGIETVLMTQVIGFSTVLFPYQVAPLVVAMQLAGEKPGHLIRISLPLAALTLLLLLPLDYLWWRLWGWI</sequence>
<evidence type="ECO:0000256" key="3">
    <source>
        <dbReference type="ARBA" id="ARBA00022989"/>
    </source>
</evidence>
<evidence type="ECO:0000256" key="4">
    <source>
        <dbReference type="ARBA" id="ARBA00023136"/>
    </source>
</evidence>
<dbReference type="EMBL" id="CP076361">
    <property type="protein sequence ID" value="QWK90853.1"/>
    <property type="molecule type" value="Genomic_DNA"/>
</dbReference>
<keyword evidence="4 5" id="KW-0472">Membrane</keyword>
<dbReference type="InterPro" id="IPR001898">
    <property type="entry name" value="SLC13A/DASS"/>
</dbReference>
<feature type="transmembrane region" description="Helical" evidence="5">
    <location>
        <begin position="41"/>
        <end position="69"/>
    </location>
</feature>
<organism evidence="6 7">
    <name type="scientific">Gemmobacter fulvus</name>
    <dbReference type="NCBI Taxonomy" id="2840474"/>
    <lineage>
        <taxon>Bacteria</taxon>
        <taxon>Pseudomonadati</taxon>
        <taxon>Pseudomonadota</taxon>
        <taxon>Alphaproteobacteria</taxon>
        <taxon>Rhodobacterales</taxon>
        <taxon>Paracoccaceae</taxon>
        <taxon>Gemmobacter</taxon>
    </lineage>
</organism>
<dbReference type="AlphaFoldDB" id="A0A975P8A3"/>
<comment type="subcellular location">
    <subcellularLocation>
        <location evidence="1">Membrane</location>
        <topology evidence="1">Multi-pass membrane protein</topology>
    </subcellularLocation>
</comment>
<dbReference type="Proteomes" id="UP000679352">
    <property type="component" value="Chromosome"/>
</dbReference>